<dbReference type="HAMAP" id="MF_00658">
    <property type="entry name" value="23SrRNA_methyltr_H"/>
    <property type="match status" value="1"/>
</dbReference>
<dbReference type="PANTHER" id="PTHR33603">
    <property type="entry name" value="METHYLTRANSFERASE"/>
    <property type="match status" value="1"/>
</dbReference>
<evidence type="ECO:0000256" key="1">
    <source>
        <dbReference type="ARBA" id="ARBA00022552"/>
    </source>
</evidence>
<feature type="binding site" evidence="6">
    <location>
        <position position="108"/>
    </location>
    <ligand>
        <name>S-adenosyl-L-methionine</name>
        <dbReference type="ChEBI" id="CHEBI:59789"/>
    </ligand>
</feature>
<dbReference type="CDD" id="cd18081">
    <property type="entry name" value="RlmH-like"/>
    <property type="match status" value="1"/>
</dbReference>
<comment type="function">
    <text evidence="6">Specifically methylates the pseudouridine at position 1915 (m3Psi1915) in 23S rRNA.</text>
</comment>
<dbReference type="Gene3D" id="3.40.1280.10">
    <property type="match status" value="1"/>
</dbReference>
<dbReference type="GO" id="GO:0008168">
    <property type="term" value="F:methyltransferase activity"/>
    <property type="evidence" value="ECO:0007669"/>
    <property type="project" value="UniProtKB-KW"/>
</dbReference>
<evidence type="ECO:0000313" key="8">
    <source>
        <dbReference type="Proteomes" id="UP000830167"/>
    </source>
</evidence>
<dbReference type="Proteomes" id="UP000830167">
    <property type="component" value="Chromosome"/>
</dbReference>
<comment type="subcellular location">
    <subcellularLocation>
        <location evidence="6">Cytoplasm</location>
    </subcellularLocation>
</comment>
<dbReference type="EC" id="2.1.1.177" evidence="6"/>
<evidence type="ECO:0000256" key="3">
    <source>
        <dbReference type="ARBA" id="ARBA00022679"/>
    </source>
</evidence>
<keyword evidence="2 6" id="KW-0489">Methyltransferase</keyword>
<keyword evidence="1 6" id="KW-0698">rRNA processing</keyword>
<dbReference type="InterPro" id="IPR029026">
    <property type="entry name" value="tRNA_m1G_MTases_N"/>
</dbReference>
<dbReference type="NCBIfam" id="TIGR00246">
    <property type="entry name" value="tRNA_RlmH_YbeA"/>
    <property type="match status" value="1"/>
</dbReference>
<evidence type="ECO:0000256" key="5">
    <source>
        <dbReference type="ARBA" id="ARBA00038303"/>
    </source>
</evidence>
<dbReference type="RefSeq" id="WP_347438394.1">
    <property type="nucleotide sequence ID" value="NZ_CP089291.1"/>
</dbReference>
<gene>
    <name evidence="6 7" type="primary">rlmH</name>
    <name evidence="7" type="ORF">LSG31_05515</name>
</gene>
<protein>
    <recommendedName>
        <fullName evidence="6">Ribosomal RNA large subunit methyltransferase H</fullName>
        <ecNumber evidence="6">2.1.1.177</ecNumber>
    </recommendedName>
    <alternativeName>
        <fullName evidence="6">23S rRNA (pseudouridine1915-N3)-methyltransferase</fullName>
    </alternativeName>
    <alternativeName>
        <fullName evidence="6">23S rRNA m3Psi1915 methyltransferase</fullName>
    </alternativeName>
    <alternativeName>
        <fullName evidence="6">rRNA (pseudouridine-N3-)-methyltransferase RlmH</fullName>
    </alternativeName>
</protein>
<comment type="caution">
    <text evidence="6">Lacks conserved residue(s) required for the propagation of feature annotation.</text>
</comment>
<comment type="similarity">
    <text evidence="5 6">Belongs to the RNA methyltransferase RlmH family.</text>
</comment>
<dbReference type="PANTHER" id="PTHR33603:SF1">
    <property type="entry name" value="RIBOSOMAL RNA LARGE SUBUNIT METHYLTRANSFERASE H"/>
    <property type="match status" value="1"/>
</dbReference>
<dbReference type="Pfam" id="PF02590">
    <property type="entry name" value="SPOUT_MTase"/>
    <property type="match status" value="1"/>
</dbReference>
<evidence type="ECO:0000256" key="2">
    <source>
        <dbReference type="ARBA" id="ARBA00022603"/>
    </source>
</evidence>
<comment type="subunit">
    <text evidence="6">Homodimer.</text>
</comment>
<keyword evidence="4 6" id="KW-0949">S-adenosyl-L-methionine</keyword>
<keyword evidence="3 6" id="KW-0808">Transferase</keyword>
<feature type="binding site" evidence="6">
    <location>
        <position position="76"/>
    </location>
    <ligand>
        <name>S-adenosyl-L-methionine</name>
        <dbReference type="ChEBI" id="CHEBI:59789"/>
    </ligand>
</feature>
<dbReference type="SUPFAM" id="SSF75217">
    <property type="entry name" value="alpha/beta knot"/>
    <property type="match status" value="1"/>
</dbReference>
<evidence type="ECO:0000313" key="7">
    <source>
        <dbReference type="EMBL" id="UOF91706.1"/>
    </source>
</evidence>
<evidence type="ECO:0000256" key="6">
    <source>
        <dbReference type="HAMAP-Rule" id="MF_00658"/>
    </source>
</evidence>
<comment type="catalytic activity">
    <reaction evidence="6">
        <text>pseudouridine(1915) in 23S rRNA + S-adenosyl-L-methionine = N(3)-methylpseudouridine(1915) in 23S rRNA + S-adenosyl-L-homocysteine + H(+)</text>
        <dbReference type="Rhea" id="RHEA:42752"/>
        <dbReference type="Rhea" id="RHEA-COMP:10221"/>
        <dbReference type="Rhea" id="RHEA-COMP:10222"/>
        <dbReference type="ChEBI" id="CHEBI:15378"/>
        <dbReference type="ChEBI" id="CHEBI:57856"/>
        <dbReference type="ChEBI" id="CHEBI:59789"/>
        <dbReference type="ChEBI" id="CHEBI:65314"/>
        <dbReference type="ChEBI" id="CHEBI:74486"/>
        <dbReference type="EC" id="2.1.1.177"/>
    </reaction>
</comment>
<keyword evidence="6" id="KW-0963">Cytoplasm</keyword>
<accession>A0ABY4CMI6</accession>
<dbReference type="PIRSF" id="PIRSF004505">
    <property type="entry name" value="MT_bac"/>
    <property type="match status" value="1"/>
</dbReference>
<dbReference type="InterPro" id="IPR003742">
    <property type="entry name" value="RlmH-like"/>
</dbReference>
<reference evidence="7" key="1">
    <citation type="submission" date="2021-12" db="EMBL/GenBank/DDBJ databases">
        <title>Alicyclobacillaceae gen. nov., sp. nov., isolated from chalcocite enrichment system.</title>
        <authorList>
            <person name="Jiang Z."/>
        </authorList>
    </citation>
    <scope>NUCLEOTIDE SEQUENCE</scope>
    <source>
        <strain evidence="7">MYW30-H2</strain>
    </source>
</reference>
<proteinExistence type="inferred from homology"/>
<organism evidence="7 8">
    <name type="scientific">Fodinisporobacter ferrooxydans</name>
    <dbReference type="NCBI Taxonomy" id="2901836"/>
    <lineage>
        <taxon>Bacteria</taxon>
        <taxon>Bacillati</taxon>
        <taxon>Bacillota</taxon>
        <taxon>Bacilli</taxon>
        <taxon>Bacillales</taxon>
        <taxon>Alicyclobacillaceae</taxon>
        <taxon>Fodinisporobacter</taxon>
    </lineage>
</organism>
<evidence type="ECO:0000256" key="4">
    <source>
        <dbReference type="ARBA" id="ARBA00022691"/>
    </source>
</evidence>
<dbReference type="EMBL" id="CP089291">
    <property type="protein sequence ID" value="UOF91706.1"/>
    <property type="molecule type" value="Genomic_DNA"/>
</dbReference>
<sequence>MQIAVIAVGKLKEKYWKSAWDEYAKRLHSYAKLQIIEVADEPAPEQLSEAQADQVKAKEAERILAHVKDRDYIITLEIKGKSFTSESFADHMDKIAQQGHGRLVFIIGGSLGLHDSVTKRSNTPLSFSAFTFPHQLMRCILIEQIYRAFRIMRGEPYHK</sequence>
<dbReference type="NCBIfam" id="NF000985">
    <property type="entry name" value="PRK00103.1-3"/>
    <property type="match status" value="1"/>
</dbReference>
<keyword evidence="8" id="KW-1185">Reference proteome</keyword>
<dbReference type="GO" id="GO:0032259">
    <property type="term" value="P:methylation"/>
    <property type="evidence" value="ECO:0007669"/>
    <property type="project" value="UniProtKB-KW"/>
</dbReference>
<dbReference type="InterPro" id="IPR029028">
    <property type="entry name" value="Alpha/beta_knot_MTases"/>
</dbReference>
<name>A0ABY4CMI6_9BACL</name>